<dbReference type="SUPFAM" id="SSF82199">
    <property type="entry name" value="SET domain"/>
    <property type="match status" value="1"/>
</dbReference>
<evidence type="ECO:0000313" key="3">
    <source>
        <dbReference type="EMBL" id="MEQ2240899.1"/>
    </source>
</evidence>
<feature type="domain" description="SET" evidence="2">
    <location>
        <begin position="55"/>
        <end position="178"/>
    </location>
</feature>
<dbReference type="Gene3D" id="2.170.270.10">
    <property type="entry name" value="SET domain"/>
    <property type="match status" value="1"/>
</dbReference>
<evidence type="ECO:0000256" key="1">
    <source>
        <dbReference type="SAM" id="MobiDB-lite"/>
    </source>
</evidence>
<evidence type="ECO:0000259" key="2">
    <source>
        <dbReference type="PROSITE" id="PS50280"/>
    </source>
</evidence>
<dbReference type="InterPro" id="IPR046341">
    <property type="entry name" value="SET_dom_sf"/>
</dbReference>
<dbReference type="EMBL" id="JAHRIQ010059933">
    <property type="protein sequence ID" value="MEQ2240899.1"/>
    <property type="molecule type" value="Genomic_DNA"/>
</dbReference>
<name>A0ABV0U7X5_9TELE</name>
<dbReference type="PROSITE" id="PS50280">
    <property type="entry name" value="SET"/>
    <property type="match status" value="1"/>
</dbReference>
<dbReference type="InterPro" id="IPR044407">
    <property type="entry name" value="PRDM13_PR/SET"/>
</dbReference>
<feature type="region of interest" description="Disordered" evidence="1">
    <location>
        <begin position="1"/>
        <end position="25"/>
    </location>
</feature>
<organism evidence="3 4">
    <name type="scientific">Ilyodon furcidens</name>
    <name type="common">goldbreast splitfin</name>
    <dbReference type="NCBI Taxonomy" id="33524"/>
    <lineage>
        <taxon>Eukaryota</taxon>
        <taxon>Metazoa</taxon>
        <taxon>Chordata</taxon>
        <taxon>Craniata</taxon>
        <taxon>Vertebrata</taxon>
        <taxon>Euteleostomi</taxon>
        <taxon>Actinopterygii</taxon>
        <taxon>Neopterygii</taxon>
        <taxon>Teleostei</taxon>
        <taxon>Neoteleostei</taxon>
        <taxon>Acanthomorphata</taxon>
        <taxon>Ovalentaria</taxon>
        <taxon>Atherinomorphae</taxon>
        <taxon>Cyprinodontiformes</taxon>
        <taxon>Goodeidae</taxon>
        <taxon>Ilyodon</taxon>
    </lineage>
</organism>
<dbReference type="Proteomes" id="UP001482620">
    <property type="component" value="Unassembled WGS sequence"/>
</dbReference>
<keyword evidence="4" id="KW-1185">Reference proteome</keyword>
<reference evidence="3 4" key="1">
    <citation type="submission" date="2021-06" db="EMBL/GenBank/DDBJ databases">
        <authorList>
            <person name="Palmer J.M."/>
        </authorList>
    </citation>
    <scope>NUCLEOTIDE SEQUENCE [LARGE SCALE GENOMIC DNA]</scope>
    <source>
        <strain evidence="4">if_2019</strain>
        <tissue evidence="3">Muscle</tissue>
    </source>
</reference>
<dbReference type="CDD" id="cd19197">
    <property type="entry name" value="PR-SET_PRDM13"/>
    <property type="match status" value="1"/>
</dbReference>
<accession>A0ABV0U7X5</accession>
<sequence length="202" mass="21961">GGGGGGVEVPYPAPSLEKPESITPPRHFEGGHRPVLIFLLSSSSLHARSLTFGSPSVFMVLISPRAMQATRGSTTVSVFADCSIPTGLRIGPVPSIFKLGKYVSDRKEIGPKKKIRLVRGEFVDESGCPVPDWIGFIRAARNSQEQNLEAVSDLPGGQIFYRVLREIPAGEELSVWYSNALAQWYDIPTTATPTHDEKGKRD</sequence>
<evidence type="ECO:0000313" key="4">
    <source>
        <dbReference type="Proteomes" id="UP001482620"/>
    </source>
</evidence>
<proteinExistence type="predicted"/>
<protein>
    <submittedName>
        <fullName evidence="3">PR domain zinc finger protein 13</fullName>
    </submittedName>
</protein>
<feature type="non-terminal residue" evidence="3">
    <location>
        <position position="1"/>
    </location>
</feature>
<comment type="caution">
    <text evidence="3">The sequence shown here is derived from an EMBL/GenBank/DDBJ whole genome shotgun (WGS) entry which is preliminary data.</text>
</comment>
<dbReference type="InterPro" id="IPR001214">
    <property type="entry name" value="SET_dom"/>
</dbReference>
<dbReference type="Pfam" id="PF21549">
    <property type="entry name" value="PRDM2_PR"/>
    <property type="match status" value="1"/>
</dbReference>
<gene>
    <name evidence="3" type="primary">PRDM13</name>
    <name evidence="3" type="ORF">ILYODFUR_019815</name>
</gene>